<feature type="region of interest" description="Disordered" evidence="2">
    <location>
        <begin position="715"/>
        <end position="754"/>
    </location>
</feature>
<feature type="compositionally biased region" description="Low complexity" evidence="2">
    <location>
        <begin position="808"/>
        <end position="826"/>
    </location>
</feature>
<feature type="region of interest" description="Disordered" evidence="2">
    <location>
        <begin position="341"/>
        <end position="376"/>
    </location>
</feature>
<dbReference type="Proteomes" id="UP001165085">
    <property type="component" value="Unassembled WGS sequence"/>
</dbReference>
<keyword evidence="6" id="KW-1185">Reference proteome</keyword>
<keyword evidence="1" id="KW-0175">Coiled coil</keyword>
<name>A0A9W7ECE9_9STRA</name>
<evidence type="ECO:0000313" key="5">
    <source>
        <dbReference type="EMBL" id="GMH73593.1"/>
    </source>
</evidence>
<accession>A0A9W7ECE9</accession>
<feature type="transmembrane region" description="Helical" evidence="3">
    <location>
        <begin position="381"/>
        <end position="408"/>
    </location>
</feature>
<feature type="region of interest" description="Disordered" evidence="2">
    <location>
        <begin position="298"/>
        <end position="325"/>
    </location>
</feature>
<keyword evidence="4" id="KW-0732">Signal</keyword>
<organism evidence="5 6">
    <name type="scientific">Triparma strigata</name>
    <dbReference type="NCBI Taxonomy" id="1606541"/>
    <lineage>
        <taxon>Eukaryota</taxon>
        <taxon>Sar</taxon>
        <taxon>Stramenopiles</taxon>
        <taxon>Ochrophyta</taxon>
        <taxon>Bolidophyceae</taxon>
        <taxon>Parmales</taxon>
        <taxon>Triparmaceae</taxon>
        <taxon>Triparma</taxon>
    </lineage>
</organism>
<evidence type="ECO:0000256" key="4">
    <source>
        <dbReference type="SAM" id="SignalP"/>
    </source>
</evidence>
<dbReference type="AlphaFoldDB" id="A0A9W7ECE9"/>
<evidence type="ECO:0000256" key="2">
    <source>
        <dbReference type="SAM" id="MobiDB-lite"/>
    </source>
</evidence>
<feature type="compositionally biased region" description="Basic residues" evidence="2">
    <location>
        <begin position="739"/>
        <end position="749"/>
    </location>
</feature>
<evidence type="ECO:0000256" key="1">
    <source>
        <dbReference type="SAM" id="Coils"/>
    </source>
</evidence>
<keyword evidence="3" id="KW-0472">Membrane</keyword>
<gene>
    <name evidence="5" type="ORF">TrST_g7171</name>
</gene>
<feature type="transmembrane region" description="Helical" evidence="3">
    <location>
        <begin position="264"/>
        <end position="281"/>
    </location>
</feature>
<dbReference type="OrthoDB" id="203072at2759"/>
<evidence type="ECO:0000313" key="6">
    <source>
        <dbReference type="Proteomes" id="UP001165085"/>
    </source>
</evidence>
<protein>
    <recommendedName>
        <fullName evidence="7">SMP-LTD domain-containing protein</fullName>
    </recommendedName>
</protein>
<feature type="compositionally biased region" description="Polar residues" evidence="2">
    <location>
        <begin position="723"/>
        <end position="732"/>
    </location>
</feature>
<reference evidence="6" key="1">
    <citation type="journal article" date="2023" name="Commun. Biol.">
        <title>Genome analysis of Parmales, the sister group of diatoms, reveals the evolutionary specialization of diatoms from phago-mixotrophs to photoautotrophs.</title>
        <authorList>
            <person name="Ban H."/>
            <person name="Sato S."/>
            <person name="Yoshikawa S."/>
            <person name="Yamada K."/>
            <person name="Nakamura Y."/>
            <person name="Ichinomiya M."/>
            <person name="Sato N."/>
            <person name="Blanc-Mathieu R."/>
            <person name="Endo H."/>
            <person name="Kuwata A."/>
            <person name="Ogata H."/>
        </authorList>
    </citation>
    <scope>NUCLEOTIDE SEQUENCE [LARGE SCALE GENOMIC DNA]</scope>
    <source>
        <strain evidence="6">NIES 3701</strain>
    </source>
</reference>
<proteinExistence type="predicted"/>
<dbReference type="EMBL" id="BRXY01000170">
    <property type="protein sequence ID" value="GMH73593.1"/>
    <property type="molecule type" value="Genomic_DNA"/>
</dbReference>
<evidence type="ECO:0000256" key="3">
    <source>
        <dbReference type="SAM" id="Phobius"/>
    </source>
</evidence>
<feature type="compositionally biased region" description="Basic residues" evidence="2">
    <location>
        <begin position="364"/>
        <end position="376"/>
    </location>
</feature>
<feature type="coiled-coil region" evidence="1">
    <location>
        <begin position="848"/>
        <end position="875"/>
    </location>
</feature>
<sequence>MMKKLLFLLVSAAFAAAEDIDPSIEVLDSEHRAPPKHQGFGFDDDLEGARLLTSSLRLFESTARHVADALRIAGDTTAGVGGTGIKLMGGGVKSLGNAIEKSVDISLEKHTDSRVKHATKKVAGHSVKVFSTLVKGLGESFLLVGQATESVASGTAGVAEDTVRVLEELLGTFADQLGKDDMKASSNAKKAGKPKTAEAISSEEDVEDYISFSEWKKREEEVGAEQDAFKRFVRNSRIFCALLKAWIMTTIRESLRDVGEVKSIVPDIGGAFIVSVLLGVWGKRRELRRLREEARLLSDEEEAAEEEKNCAPELPSHPNHGDHQDGIPVLVARKVVVDHHDGHDHHSSTTTHLASSSPPPPPVKRPRNRARSKSRSSSRSITLRFVSLFFNSTLLTLIVQFSIFLFVVRTVTNNARTIQRNSETKGFRSAISSVAQKQTSNAAFTAIPSYESSIWANNLLESLWRVQAEVNYTTLQGGYTPKYALNEYVRRAIVEEGKKEIGLSSSRRREDSRQKIIPLFYGGLEPYLSTTISSIVASTLRAFEPESGAFLSLHSFTLGDKPPLVRGLRIDRGANNTVEAHFDLDFVNTNLAIILMLKLSTLSHALLPSTLISVSDLDARIPLKLTFQPTLDYPFAGPIDFSIEGGLPEVKFKVLPVSESSGLKGVDLNGMPLLSTWIKQGLNSVLEEFVDPGFVRFDLDRYLKWSTWISCGGRSGPTAPAPVSTNLNPGNTNNNNNSKKSKSKSKSKRKAEIGKIQPFESIAPAVEQQLALLDAEDQKKGQENGEDGEQKHINKVVGEKSLVIVSSDSSITSSGSTEDGTGIDGSQNLGSNIVLGNGGLEELSRIIEEELKKVVESSFLEVEDYEEEVQEERRKMKRNKSPRKIKNPFLVIGGALGNIWQNARERSRK</sequence>
<evidence type="ECO:0008006" key="7">
    <source>
        <dbReference type="Google" id="ProtNLM"/>
    </source>
</evidence>
<dbReference type="Pfam" id="PF25669">
    <property type="entry name" value="SMP_MUG190-like"/>
    <property type="match status" value="1"/>
</dbReference>
<feature type="signal peptide" evidence="4">
    <location>
        <begin position="1"/>
        <end position="17"/>
    </location>
</feature>
<keyword evidence="3" id="KW-1133">Transmembrane helix</keyword>
<keyword evidence="3" id="KW-0812">Transmembrane</keyword>
<feature type="chain" id="PRO_5040763674" description="SMP-LTD domain-containing protein" evidence="4">
    <location>
        <begin position="18"/>
        <end position="909"/>
    </location>
</feature>
<feature type="region of interest" description="Disordered" evidence="2">
    <location>
        <begin position="808"/>
        <end position="830"/>
    </location>
</feature>
<comment type="caution">
    <text evidence="5">The sequence shown here is derived from an EMBL/GenBank/DDBJ whole genome shotgun (WGS) entry which is preliminary data.</text>
</comment>
<dbReference type="CDD" id="cd21669">
    <property type="entry name" value="SMP_SF"/>
    <property type="match status" value="1"/>
</dbReference>